<feature type="compositionally biased region" description="Polar residues" evidence="6">
    <location>
        <begin position="271"/>
        <end position="286"/>
    </location>
</feature>
<evidence type="ECO:0000256" key="1">
    <source>
        <dbReference type="ARBA" id="ARBA00008078"/>
    </source>
</evidence>
<dbReference type="CDD" id="cd22363">
    <property type="entry name" value="tRNA-intron_lyase_C"/>
    <property type="match status" value="1"/>
</dbReference>
<dbReference type="GO" id="GO:0005634">
    <property type="term" value="C:nucleus"/>
    <property type="evidence" value="ECO:0007669"/>
    <property type="project" value="UniProtKB-ARBA"/>
</dbReference>
<organism evidence="9 10">
    <name type="scientific">Kwoniella heveanensis BCC8398</name>
    <dbReference type="NCBI Taxonomy" id="1296120"/>
    <lineage>
        <taxon>Eukaryota</taxon>
        <taxon>Fungi</taxon>
        <taxon>Dikarya</taxon>
        <taxon>Basidiomycota</taxon>
        <taxon>Agaricomycotina</taxon>
        <taxon>Tremellomycetes</taxon>
        <taxon>Tremellales</taxon>
        <taxon>Cryptococcaceae</taxon>
        <taxon>Kwoniella</taxon>
    </lineage>
</organism>
<protein>
    <recommendedName>
        <fullName evidence="2">tRNA-intron lyase</fullName>
        <ecNumber evidence="2">4.6.1.16</ecNumber>
    </recommendedName>
</protein>
<comment type="catalytic activity">
    <reaction evidence="5">
        <text>pretRNA = a 3'-half-tRNA molecule with a 5'-OH end + a 5'-half-tRNA molecule with a 2',3'-cyclic phosphate end + an intron with a 2',3'-cyclic phosphate and a 5'-hydroxyl terminus.</text>
        <dbReference type="EC" id="4.6.1.16"/>
    </reaction>
</comment>
<keyword evidence="9" id="KW-0378">Hydrolase</keyword>
<feature type="region of interest" description="Disordered" evidence="6">
    <location>
        <begin position="1"/>
        <end position="23"/>
    </location>
</feature>
<feature type="compositionally biased region" description="Low complexity" evidence="6">
    <location>
        <begin position="228"/>
        <end position="255"/>
    </location>
</feature>
<dbReference type="InterPro" id="IPR006677">
    <property type="entry name" value="tRNA_intron_Endonuc_cat-like"/>
</dbReference>
<keyword evidence="3" id="KW-0819">tRNA processing</keyword>
<proteinExistence type="inferred from homology"/>
<name>A0A1B9GMT5_9TREE</name>
<evidence type="ECO:0000313" key="9">
    <source>
        <dbReference type="EMBL" id="OCF32370.1"/>
    </source>
</evidence>
<feature type="domain" description="tRNA intron endonuclease catalytic" evidence="7">
    <location>
        <begin position="306"/>
        <end position="382"/>
    </location>
</feature>
<dbReference type="InterPro" id="IPR036167">
    <property type="entry name" value="tRNA_intron_Endo_cat-like_sf"/>
</dbReference>
<dbReference type="Proteomes" id="UP000092666">
    <property type="component" value="Unassembled WGS sequence"/>
</dbReference>
<evidence type="ECO:0000256" key="4">
    <source>
        <dbReference type="ARBA" id="ARBA00023239"/>
    </source>
</evidence>
<feature type="compositionally biased region" description="Polar residues" evidence="6">
    <location>
        <begin position="9"/>
        <end position="21"/>
    </location>
</feature>
<keyword evidence="4" id="KW-0456">Lyase</keyword>
<reference evidence="10" key="2">
    <citation type="submission" date="2013-12" db="EMBL/GenBank/DDBJ databases">
        <title>Evolution of pathogenesis and genome organization in the Tremellales.</title>
        <authorList>
            <person name="Cuomo C."/>
            <person name="Litvintseva A."/>
            <person name="Heitman J."/>
            <person name="Chen Y."/>
            <person name="Sun S."/>
            <person name="Springer D."/>
            <person name="Dromer F."/>
            <person name="Young S."/>
            <person name="Zeng Q."/>
            <person name="Chapman S."/>
            <person name="Gujja S."/>
            <person name="Saif S."/>
            <person name="Birren B."/>
        </authorList>
    </citation>
    <scope>NUCLEOTIDE SEQUENCE [LARGE SCALE GENOMIC DNA]</scope>
    <source>
        <strain evidence="10">BCC8398</strain>
    </source>
</reference>
<dbReference type="EMBL" id="KI669509">
    <property type="protein sequence ID" value="OCF32370.1"/>
    <property type="molecule type" value="Genomic_DNA"/>
</dbReference>
<dbReference type="SUPFAM" id="SSF53032">
    <property type="entry name" value="tRNA-intron endonuclease catalytic domain-like"/>
    <property type="match status" value="1"/>
</dbReference>
<dbReference type="GO" id="GO:0000379">
    <property type="term" value="P:tRNA-type intron splice site recognition and cleavage"/>
    <property type="evidence" value="ECO:0007669"/>
    <property type="project" value="TreeGrafter"/>
</dbReference>
<dbReference type="InterPro" id="IPR011856">
    <property type="entry name" value="tRNA_endonuc-like_dom_sf"/>
</dbReference>
<dbReference type="Pfam" id="PF26577">
    <property type="entry name" value="TSEN34_N"/>
    <property type="match status" value="1"/>
</dbReference>
<keyword evidence="9" id="KW-0540">Nuclease</keyword>
<feature type="compositionally biased region" description="Basic and acidic residues" evidence="6">
    <location>
        <begin position="146"/>
        <end position="178"/>
    </location>
</feature>
<evidence type="ECO:0000256" key="5">
    <source>
        <dbReference type="ARBA" id="ARBA00034031"/>
    </source>
</evidence>
<comment type="similarity">
    <text evidence="1">Belongs to the tRNA-intron endonuclease family.</text>
</comment>
<feature type="region of interest" description="Disordered" evidence="6">
    <location>
        <begin position="143"/>
        <end position="290"/>
    </location>
</feature>
<keyword evidence="9" id="KW-0255">Endonuclease</keyword>
<dbReference type="OrthoDB" id="48041at2759"/>
<evidence type="ECO:0000256" key="6">
    <source>
        <dbReference type="SAM" id="MobiDB-lite"/>
    </source>
</evidence>
<dbReference type="Pfam" id="PF01974">
    <property type="entry name" value="tRNA_int_endo"/>
    <property type="match status" value="1"/>
</dbReference>
<feature type="compositionally biased region" description="Polar residues" evidence="6">
    <location>
        <begin position="211"/>
        <end position="220"/>
    </location>
</feature>
<evidence type="ECO:0000259" key="7">
    <source>
        <dbReference type="Pfam" id="PF01974"/>
    </source>
</evidence>
<dbReference type="GO" id="GO:0000213">
    <property type="term" value="F:tRNA-intron lyase activity"/>
    <property type="evidence" value="ECO:0007669"/>
    <property type="project" value="UniProtKB-EC"/>
</dbReference>
<sequence>MADLVKNGEPSTRPSIASQQADLGPDSDSIPLYVVNGVATVWDAQVAATLHCVHNVSGLRAGTLPGVAQQNGFLGLPLTLMKEEAAYLVQEGIAHLVALPTFPPLPSSDQLAAHTAARKARIEHQENLAKQFEDQKKLVSAQAFEKGGEKARAKREARARAKAEKEAQAQADRDKGDDGLLFGAETKTETAKVSREGDNEGRPESLDPTGAITSDTTNGDARSYVQDPAIPSAQTTTSSPAATAPAAPAASSSGPGHFHVIPSHPSHPSLVFSSEASTSPSQQRITSLPHPSVFPFPSTARDVALLAVFTSLQRKGYRMGLGPRFGGEYLVYPGDYLRYHAHFTSQVLVDDECIRPAEIVAWGRLGTGTKKAGLICSFDQRKTRTNISSSHREDPEDPVEFYSLEWANFG</sequence>
<dbReference type="InterPro" id="IPR059049">
    <property type="entry name" value="TSEN34_N"/>
</dbReference>
<dbReference type="STRING" id="1296120.A0A1B9GMT5"/>
<dbReference type="Gene3D" id="3.40.1350.10">
    <property type="match status" value="1"/>
</dbReference>
<evidence type="ECO:0000313" key="10">
    <source>
        <dbReference type="Proteomes" id="UP000092666"/>
    </source>
</evidence>
<gene>
    <name evidence="9" type="ORF">I316_06040</name>
</gene>
<dbReference type="PANTHER" id="PTHR13070:SF0">
    <property type="entry name" value="TRNA-SPLICING ENDONUCLEASE SUBUNIT SEN34"/>
    <property type="match status" value="1"/>
</dbReference>
<dbReference type="AlphaFoldDB" id="A0A1B9GMT5"/>
<dbReference type="PANTHER" id="PTHR13070">
    <property type="entry name" value="TRNA-SPLICING ENDONUCLEASE SUBUNIT SEN34-RELATED"/>
    <property type="match status" value="1"/>
</dbReference>
<reference evidence="9 10" key="1">
    <citation type="submission" date="2013-07" db="EMBL/GenBank/DDBJ databases">
        <title>The Genome Sequence of Cryptococcus heveanensis BCC8398.</title>
        <authorList>
            <consortium name="The Broad Institute Genome Sequencing Platform"/>
            <person name="Cuomo C."/>
            <person name="Litvintseva A."/>
            <person name="Chen Y."/>
            <person name="Heitman J."/>
            <person name="Sun S."/>
            <person name="Springer D."/>
            <person name="Dromer F."/>
            <person name="Young S.K."/>
            <person name="Zeng Q."/>
            <person name="Gargeya S."/>
            <person name="Fitzgerald M."/>
            <person name="Abouelleil A."/>
            <person name="Alvarado L."/>
            <person name="Berlin A.M."/>
            <person name="Chapman S.B."/>
            <person name="Dewar J."/>
            <person name="Goldberg J."/>
            <person name="Griggs A."/>
            <person name="Gujja S."/>
            <person name="Hansen M."/>
            <person name="Howarth C."/>
            <person name="Imamovic A."/>
            <person name="Larimer J."/>
            <person name="McCowan C."/>
            <person name="Murphy C."/>
            <person name="Pearson M."/>
            <person name="Priest M."/>
            <person name="Roberts A."/>
            <person name="Saif S."/>
            <person name="Shea T."/>
            <person name="Sykes S."/>
            <person name="Wortman J."/>
            <person name="Nusbaum C."/>
            <person name="Birren B."/>
        </authorList>
    </citation>
    <scope>NUCLEOTIDE SEQUENCE [LARGE SCALE GENOMIC DNA]</scope>
    <source>
        <strain evidence="9 10">BCC8398</strain>
    </source>
</reference>
<dbReference type="EC" id="4.6.1.16" evidence="2"/>
<dbReference type="GO" id="GO:0003676">
    <property type="term" value="F:nucleic acid binding"/>
    <property type="evidence" value="ECO:0007669"/>
    <property type="project" value="InterPro"/>
</dbReference>
<accession>A0A1B9GMT5</accession>
<evidence type="ECO:0000256" key="3">
    <source>
        <dbReference type="ARBA" id="ARBA00022694"/>
    </source>
</evidence>
<feature type="domain" description="TSEN34 N-terminal" evidence="8">
    <location>
        <begin position="30"/>
        <end position="97"/>
    </location>
</feature>
<keyword evidence="10" id="KW-1185">Reference proteome</keyword>
<evidence type="ECO:0000256" key="2">
    <source>
        <dbReference type="ARBA" id="ARBA00012573"/>
    </source>
</evidence>
<feature type="compositionally biased region" description="Basic and acidic residues" evidence="6">
    <location>
        <begin position="186"/>
        <end position="205"/>
    </location>
</feature>
<evidence type="ECO:0000259" key="8">
    <source>
        <dbReference type="Pfam" id="PF26577"/>
    </source>
</evidence>